<evidence type="ECO:0000313" key="2">
    <source>
        <dbReference type="Proteomes" id="UP000004344"/>
    </source>
</evidence>
<dbReference type="Proteomes" id="UP000004344">
    <property type="component" value="Unassembled WGS sequence"/>
</dbReference>
<gene>
    <name evidence="1" type="ORF">FJSC11DRAFT_4567</name>
</gene>
<comment type="caution">
    <text evidence="1">The sequence shown here is derived from an EMBL/GenBank/DDBJ whole genome shotgun (WGS) entry which is preliminary data.</text>
</comment>
<sequence>MAFKLLTFQGSEVLRLLDTLSRLASLFAFVNYSQKFLFSAFLTCLLEGA</sequence>
<evidence type="ECO:0000313" key="1">
    <source>
        <dbReference type="EMBL" id="EHC08368.1"/>
    </source>
</evidence>
<accession>G6G0B8</accession>
<dbReference type="PATRIC" id="fig|741277.3.peg.4118"/>
<dbReference type="EMBL" id="AGIZ01000021">
    <property type="protein sequence ID" value="EHC08368.1"/>
    <property type="molecule type" value="Genomic_DNA"/>
</dbReference>
<reference evidence="1 2" key="1">
    <citation type="submission" date="2011-09" db="EMBL/GenBank/DDBJ databases">
        <title>The draft genome of Fischerella sp. JSC-11.</title>
        <authorList>
            <consortium name="US DOE Joint Genome Institute (JGI-PGF)"/>
            <person name="Lucas S."/>
            <person name="Han J."/>
            <person name="Lapidus A."/>
            <person name="Cheng J.-F."/>
            <person name="Goodwin L."/>
            <person name="Pitluck S."/>
            <person name="Peters L."/>
            <person name="Land M.L."/>
            <person name="Hauser L."/>
            <person name="Sarkisova S."/>
            <person name="Bryant D.A."/>
            <person name="Brown I."/>
            <person name="Woyke T.J."/>
        </authorList>
    </citation>
    <scope>NUCLEOTIDE SEQUENCE [LARGE SCALE GENOMIC DNA]</scope>
    <source>
        <strain evidence="1 2">JSC-11</strain>
    </source>
</reference>
<name>G6G0B8_9CYAN</name>
<organism evidence="1 2">
    <name type="scientific">Fischerella thermalis JSC-11</name>
    <dbReference type="NCBI Taxonomy" id="741277"/>
    <lineage>
        <taxon>Bacteria</taxon>
        <taxon>Bacillati</taxon>
        <taxon>Cyanobacteriota</taxon>
        <taxon>Cyanophyceae</taxon>
        <taxon>Nostocales</taxon>
        <taxon>Hapalosiphonaceae</taxon>
        <taxon>Fischerella</taxon>
    </lineage>
</organism>
<proteinExistence type="predicted"/>
<protein>
    <submittedName>
        <fullName evidence="1">Uncharacterized protein</fullName>
    </submittedName>
</protein>
<keyword evidence="2" id="KW-1185">Reference proteome</keyword>
<dbReference type="AlphaFoldDB" id="G6G0B8"/>